<dbReference type="OrthoDB" id="9805423at2"/>
<dbReference type="InterPro" id="IPR050266">
    <property type="entry name" value="AB_hydrolase_sf"/>
</dbReference>
<dbReference type="GO" id="GO:0046464">
    <property type="term" value="P:acylglycerol catabolic process"/>
    <property type="evidence" value="ECO:0007669"/>
    <property type="project" value="TreeGrafter"/>
</dbReference>
<reference evidence="2" key="1">
    <citation type="journal article" date="2016" name="Genome Announc.">
        <title>Draft genomes of two strains of Paenibacillus glucanolyticus with capability to degrade lignocellulose.</title>
        <authorList>
            <person name="Mathews S.L."/>
            <person name="Pawlak J."/>
            <person name="Grunden A.M."/>
        </authorList>
    </citation>
    <scope>NUCLEOTIDE SEQUENCE [LARGE SCALE GENOMIC DNA]</scope>
    <source>
        <strain evidence="2">SLM1</strain>
    </source>
</reference>
<sequence>MQSAQDIQSTKRKYFQSGNLKLSYLDYGGESLNVLLMLHGHMNDAETFTKLAAKFTDWRVIGLDQRGHGWSEHSPDKNYSRESYVEDIHTLITSELKGQQVTLLGHSLGGINAYQFAARYPQYVKAVIVEDIGAEIDVDMSFIGNLPERSDTLDDLKEALLRIGLRNVDYFAESVFEDERGWGFRSDLQGIPVSAQHTKGDWWKDWLASTCPILLIHGKQSFALDEAHAKLMATRRPHTSLVVFEQCGHDIHSTDLEGYTKAVKEFLDTLT</sequence>
<dbReference type="Gene3D" id="3.40.50.1820">
    <property type="entry name" value="alpha/beta hydrolase"/>
    <property type="match status" value="1"/>
</dbReference>
<dbReference type="InterPro" id="IPR000073">
    <property type="entry name" value="AB_hydrolase_1"/>
</dbReference>
<dbReference type="GeneID" id="97556025"/>
<evidence type="ECO:0000313" key="2">
    <source>
        <dbReference type="EMBL" id="KZS48436.1"/>
    </source>
</evidence>
<accession>A0A163LT12</accession>
<protein>
    <submittedName>
        <fullName evidence="2">Hydrolase</fullName>
    </submittedName>
</protein>
<dbReference type="RefSeq" id="WP_063479335.1">
    <property type="nucleotide sequence ID" value="NZ_CP147845.1"/>
</dbReference>
<comment type="caution">
    <text evidence="2">The sequence shown here is derived from an EMBL/GenBank/DDBJ whole genome shotgun (WGS) entry which is preliminary data.</text>
</comment>
<keyword evidence="2" id="KW-0378">Hydrolase</keyword>
<evidence type="ECO:0000313" key="3">
    <source>
        <dbReference type="Proteomes" id="UP000076796"/>
    </source>
</evidence>
<dbReference type="InterPro" id="IPR029058">
    <property type="entry name" value="AB_hydrolase_fold"/>
</dbReference>
<dbReference type="STRING" id="59843.A3958_21380"/>
<dbReference type="Proteomes" id="UP000076796">
    <property type="component" value="Unassembled WGS sequence"/>
</dbReference>
<dbReference type="SUPFAM" id="SSF53474">
    <property type="entry name" value="alpha/beta-Hydrolases"/>
    <property type="match status" value="1"/>
</dbReference>
<proteinExistence type="predicted"/>
<dbReference type="GO" id="GO:0016020">
    <property type="term" value="C:membrane"/>
    <property type="evidence" value="ECO:0007669"/>
    <property type="project" value="TreeGrafter"/>
</dbReference>
<dbReference type="EMBL" id="LWMH01000001">
    <property type="protein sequence ID" value="KZS48436.1"/>
    <property type="molecule type" value="Genomic_DNA"/>
</dbReference>
<dbReference type="PANTHER" id="PTHR43798:SF33">
    <property type="entry name" value="HYDROLASE, PUTATIVE (AFU_ORTHOLOGUE AFUA_2G14860)-RELATED"/>
    <property type="match status" value="1"/>
</dbReference>
<organism evidence="2 3">
    <name type="scientific">Paenibacillus glucanolyticus</name>
    <dbReference type="NCBI Taxonomy" id="59843"/>
    <lineage>
        <taxon>Bacteria</taxon>
        <taxon>Bacillati</taxon>
        <taxon>Bacillota</taxon>
        <taxon>Bacilli</taxon>
        <taxon>Bacillales</taxon>
        <taxon>Paenibacillaceae</taxon>
        <taxon>Paenibacillus</taxon>
    </lineage>
</organism>
<name>A0A163LT12_9BACL</name>
<keyword evidence="3" id="KW-1185">Reference proteome</keyword>
<dbReference type="AlphaFoldDB" id="A0A163LT12"/>
<dbReference type="PRINTS" id="PR00111">
    <property type="entry name" value="ABHYDROLASE"/>
</dbReference>
<dbReference type="Pfam" id="PF00561">
    <property type="entry name" value="Abhydrolase_1"/>
    <property type="match status" value="1"/>
</dbReference>
<dbReference type="PANTHER" id="PTHR43798">
    <property type="entry name" value="MONOACYLGLYCEROL LIPASE"/>
    <property type="match status" value="1"/>
</dbReference>
<feature type="domain" description="AB hydrolase-1" evidence="1">
    <location>
        <begin position="33"/>
        <end position="254"/>
    </location>
</feature>
<dbReference type="GO" id="GO:0047372">
    <property type="term" value="F:monoacylglycerol lipase activity"/>
    <property type="evidence" value="ECO:0007669"/>
    <property type="project" value="TreeGrafter"/>
</dbReference>
<gene>
    <name evidence="2" type="ORF">AWU65_22120</name>
</gene>
<evidence type="ECO:0000259" key="1">
    <source>
        <dbReference type="Pfam" id="PF00561"/>
    </source>
</evidence>